<keyword evidence="2" id="KW-1133">Transmembrane helix</keyword>
<dbReference type="Pfam" id="PF00515">
    <property type="entry name" value="TPR_1"/>
    <property type="match status" value="1"/>
</dbReference>
<feature type="repeat" description="TPR" evidence="1">
    <location>
        <begin position="480"/>
        <end position="513"/>
    </location>
</feature>
<dbReference type="PROSITE" id="PS50005">
    <property type="entry name" value="TPR"/>
    <property type="match status" value="4"/>
</dbReference>
<feature type="repeat" description="TPR" evidence="1">
    <location>
        <begin position="514"/>
        <end position="547"/>
    </location>
</feature>
<feature type="transmembrane region" description="Helical" evidence="2">
    <location>
        <begin position="300"/>
        <end position="322"/>
    </location>
</feature>
<feature type="transmembrane region" description="Helical" evidence="2">
    <location>
        <begin position="199"/>
        <end position="219"/>
    </location>
</feature>
<keyword evidence="2" id="KW-0472">Membrane</keyword>
<evidence type="ECO:0000256" key="2">
    <source>
        <dbReference type="SAM" id="Phobius"/>
    </source>
</evidence>
<feature type="transmembrane region" description="Helical" evidence="2">
    <location>
        <begin position="240"/>
        <end position="262"/>
    </location>
</feature>
<proteinExistence type="predicted"/>
<dbReference type="InterPro" id="IPR038731">
    <property type="entry name" value="RgtA/B/C-like"/>
</dbReference>
<feature type="repeat" description="TPR" evidence="1">
    <location>
        <begin position="412"/>
        <end position="445"/>
    </location>
</feature>
<keyword evidence="1" id="KW-0802">TPR repeat</keyword>
<gene>
    <name evidence="4" type="ORF">OMAG_001760</name>
</gene>
<dbReference type="AlphaFoldDB" id="A0A0F0CM35"/>
<dbReference type="Gene3D" id="1.25.40.10">
    <property type="entry name" value="Tetratricopeptide repeat domain"/>
    <property type="match status" value="1"/>
</dbReference>
<dbReference type="PANTHER" id="PTHR44395:SF1">
    <property type="entry name" value="PROTEIN O-MANNOSYL-TRANSFERASE TMTC3"/>
    <property type="match status" value="1"/>
</dbReference>
<name>A0A0F0CM35_9BACT</name>
<dbReference type="SMART" id="SM00028">
    <property type="entry name" value="TPR"/>
    <property type="match status" value="4"/>
</dbReference>
<feature type="repeat" description="TPR" evidence="1">
    <location>
        <begin position="446"/>
        <end position="479"/>
    </location>
</feature>
<feature type="transmembrane region" description="Helical" evidence="2">
    <location>
        <begin position="368"/>
        <end position="385"/>
    </location>
</feature>
<evidence type="ECO:0000259" key="3">
    <source>
        <dbReference type="Pfam" id="PF13231"/>
    </source>
</evidence>
<evidence type="ECO:0000256" key="1">
    <source>
        <dbReference type="PROSITE-ProRule" id="PRU00339"/>
    </source>
</evidence>
<feature type="transmembrane region" description="Helical" evidence="2">
    <location>
        <begin position="274"/>
        <end position="293"/>
    </location>
</feature>
<dbReference type="Pfam" id="PF13414">
    <property type="entry name" value="TPR_11"/>
    <property type="match status" value="2"/>
</dbReference>
<feature type="transmembrane region" description="Helical" evidence="2">
    <location>
        <begin position="163"/>
        <end position="187"/>
    </location>
</feature>
<feature type="transmembrane region" description="Helical" evidence="2">
    <location>
        <begin position="135"/>
        <end position="151"/>
    </location>
</feature>
<dbReference type="EMBL" id="JYNY01000372">
    <property type="protein sequence ID" value="KJJ84297.1"/>
    <property type="molecule type" value="Genomic_DNA"/>
</dbReference>
<feature type="transmembrane region" description="Helical" evidence="2">
    <location>
        <begin position="81"/>
        <end position="101"/>
    </location>
</feature>
<sequence length="577" mass="66682">MVKSKWLQIFVIAIACFIVYAKSLNNGFIWDDDQYVHKNHWISESEGPKVFWLTREMPQYYPMVFTTFWLEHKAWGLNAKGYHSVNLLFHILNAVFLFFLVHKLYPRIAFFVALLFAVHPIQAETVAWITERKNVLSLFFLLSSALAYVRFDQKKNTVNYLQSIVFFVLALLSKSIAAFFACVPIIYKWWKDGRLAWREVIISIPFFGVGLVAGLNTAYLEVHKVGALGMEWDFTFLERIVLMGRTLFFYIYKLCVPLEFMFFYPRWTINIYEIGQWVFVSIIAGIPIIFFLARKKIGRGAVTLFILYILSMLPASGILNVYPMQYSFVADHFSYLSVPILLILICSAGVFLLDRINNSKYFSRKGKMKNYVTGAGIAMVIYLGIKTMLLTGDYKDERTLWENLLKKNPTAGIACNNLGNIYALENKNKEAMELFLQAMRLEPRNAKAYTNMGNAYYMKGNAKDALYYYQQAAVIDPSFYETYNNIASAYAVLGENGKAVLYYKKALSLNPQFPWSHNNLGRIYQRMGKYDEAIASYKKAIEFTPWFQQAYVNLAKLYSALGMQAEAMVLYQKLQTQ</sequence>
<evidence type="ECO:0000313" key="4">
    <source>
        <dbReference type="EMBL" id="KJJ84297.1"/>
    </source>
</evidence>
<keyword evidence="5" id="KW-1185">Reference proteome</keyword>
<evidence type="ECO:0000313" key="5">
    <source>
        <dbReference type="Proteomes" id="UP000033428"/>
    </source>
</evidence>
<dbReference type="InterPro" id="IPR011990">
    <property type="entry name" value="TPR-like_helical_dom_sf"/>
</dbReference>
<dbReference type="Pfam" id="PF13231">
    <property type="entry name" value="PMT_2"/>
    <property type="match status" value="1"/>
</dbReference>
<dbReference type="PANTHER" id="PTHR44395">
    <property type="match status" value="1"/>
</dbReference>
<dbReference type="PROSITE" id="PS50293">
    <property type="entry name" value="TPR_REGION"/>
    <property type="match status" value="3"/>
</dbReference>
<protein>
    <submittedName>
        <fullName evidence="4">Tetratricopeptide TPR_2 repeat protein</fullName>
    </submittedName>
</protein>
<feature type="transmembrane region" description="Helical" evidence="2">
    <location>
        <begin position="334"/>
        <end position="356"/>
    </location>
</feature>
<reference evidence="4 5" key="1">
    <citation type="submission" date="2015-02" db="EMBL/GenBank/DDBJ databases">
        <title>Single-cell genomics of uncultivated deep-branching MTB reveals a conserved set of magnetosome genes.</title>
        <authorList>
            <person name="Kolinko S."/>
            <person name="Richter M."/>
            <person name="Glockner F.O."/>
            <person name="Brachmann A."/>
            <person name="Schuler D."/>
        </authorList>
    </citation>
    <scope>NUCLEOTIDE SEQUENCE [LARGE SCALE GENOMIC DNA]</scope>
    <source>
        <strain evidence="4">SKK-01</strain>
    </source>
</reference>
<dbReference type="Proteomes" id="UP000033428">
    <property type="component" value="Unassembled WGS sequence"/>
</dbReference>
<feature type="domain" description="Glycosyltransferase RgtA/B/C/D-like" evidence="3">
    <location>
        <begin position="62"/>
        <end position="210"/>
    </location>
</feature>
<accession>A0A0F0CM35</accession>
<comment type="caution">
    <text evidence="4">The sequence shown here is derived from an EMBL/GenBank/DDBJ whole genome shotgun (WGS) entry which is preliminary data.</text>
</comment>
<keyword evidence="2" id="KW-0812">Transmembrane</keyword>
<dbReference type="SUPFAM" id="SSF48452">
    <property type="entry name" value="TPR-like"/>
    <property type="match status" value="1"/>
</dbReference>
<dbReference type="PROSITE" id="PS51257">
    <property type="entry name" value="PROKAR_LIPOPROTEIN"/>
    <property type="match status" value="1"/>
</dbReference>
<dbReference type="InterPro" id="IPR019734">
    <property type="entry name" value="TPR_rpt"/>
</dbReference>
<organism evidence="4 5">
    <name type="scientific">Candidatus Omnitrophus magneticus</name>
    <dbReference type="NCBI Taxonomy" id="1609969"/>
    <lineage>
        <taxon>Bacteria</taxon>
        <taxon>Pseudomonadati</taxon>
        <taxon>Candidatus Omnitrophota</taxon>
        <taxon>Candidatus Omnitrophus</taxon>
    </lineage>
</organism>
<feature type="transmembrane region" description="Helical" evidence="2">
    <location>
        <begin position="108"/>
        <end position="129"/>
    </location>
</feature>